<gene>
    <name evidence="1" type="ORF">PQU98_05405</name>
</gene>
<proteinExistence type="predicted"/>
<sequence length="366" mass="41419">MPFNKNQHFVPRCHLKPFSKDGDGLAINLFNLARRRVVIDAPVKSQCSSDYFYGKTPHLESAINTVENGYAKILPTLLHPNGPITGAQSLVLRRFMLLQYLRTEARAKAFAKNVLAMTNVPAFDIEVPAFREVLDECIQSAMLEFGDRMKIVDDLKVCLLRNQSKLEFVTSDNPAILANRWHQNDVRTRNRSLGVGRAGTKLMLPLSPQIYCVLYDGDVYSIANSGGWVDVEKSDDVRKLNEHQVLHCASNIYFRGSHTGEEIADLFERVGHRRLLEPMKIVHSVLRHQDDKGKRYDVVLKDEIKQGEEALVHVSTQHPIPSGWPSFLKRRIGGQVATNGTFAGYTRRWCVDEGFVTGDGYWLEKA</sequence>
<dbReference type="Pfam" id="PF14022">
    <property type="entry name" value="DUF4238"/>
    <property type="match status" value="1"/>
</dbReference>
<dbReference type="InterPro" id="IPR025332">
    <property type="entry name" value="DUF4238"/>
</dbReference>
<accession>A0ABT5HH19</accession>
<dbReference type="EMBL" id="JAQQKV010000001">
    <property type="protein sequence ID" value="MDC7675554.1"/>
    <property type="molecule type" value="Genomic_DNA"/>
</dbReference>
<protein>
    <submittedName>
        <fullName evidence="1">DUF4238 domain-containing protein</fullName>
    </submittedName>
</protein>
<reference evidence="1 2" key="1">
    <citation type="submission" date="2023-01" db="EMBL/GenBank/DDBJ databases">
        <title>Novel species of the genus Asticcacaulis isolated from rivers.</title>
        <authorList>
            <person name="Lu H."/>
        </authorList>
    </citation>
    <scope>NUCLEOTIDE SEQUENCE [LARGE SCALE GENOMIC DNA]</scope>
    <source>
        <strain evidence="1 2">LKC15W</strain>
    </source>
</reference>
<evidence type="ECO:0000313" key="1">
    <source>
        <dbReference type="EMBL" id="MDC7675554.1"/>
    </source>
</evidence>
<dbReference type="RefSeq" id="WP_272743873.1">
    <property type="nucleotide sequence ID" value="NZ_JAQQKV010000001.1"/>
</dbReference>
<dbReference type="Proteomes" id="UP001218579">
    <property type="component" value="Unassembled WGS sequence"/>
</dbReference>
<evidence type="ECO:0000313" key="2">
    <source>
        <dbReference type="Proteomes" id="UP001218579"/>
    </source>
</evidence>
<name>A0ABT5HH19_9CAUL</name>
<organism evidence="1 2">
    <name type="scientific">Asticcacaulis machinosus</name>
    <dbReference type="NCBI Taxonomy" id="2984211"/>
    <lineage>
        <taxon>Bacteria</taxon>
        <taxon>Pseudomonadati</taxon>
        <taxon>Pseudomonadota</taxon>
        <taxon>Alphaproteobacteria</taxon>
        <taxon>Caulobacterales</taxon>
        <taxon>Caulobacteraceae</taxon>
        <taxon>Asticcacaulis</taxon>
    </lineage>
</organism>
<keyword evidence="2" id="KW-1185">Reference proteome</keyword>
<comment type="caution">
    <text evidence="1">The sequence shown here is derived from an EMBL/GenBank/DDBJ whole genome shotgun (WGS) entry which is preliminary data.</text>
</comment>